<name>A0A8J4BAV6_9CHLO</name>
<evidence type="ECO:0000313" key="2">
    <source>
        <dbReference type="EMBL" id="GIL57540.1"/>
    </source>
</evidence>
<feature type="region of interest" description="Disordered" evidence="1">
    <location>
        <begin position="1"/>
        <end position="54"/>
    </location>
</feature>
<reference evidence="2" key="1">
    <citation type="journal article" date="2021" name="Proc. Natl. Acad. Sci. U.S.A.">
        <title>Three genomes in the algal genus Volvox reveal the fate of a haploid sex-determining region after a transition to homothallism.</title>
        <authorList>
            <person name="Yamamoto K."/>
            <person name="Hamaji T."/>
            <person name="Kawai-Toyooka H."/>
            <person name="Matsuzaki R."/>
            <person name="Takahashi F."/>
            <person name="Nishimura Y."/>
            <person name="Kawachi M."/>
            <person name="Noguchi H."/>
            <person name="Minakuchi Y."/>
            <person name="Umen J.G."/>
            <person name="Toyoda A."/>
            <person name="Nozaki H."/>
        </authorList>
    </citation>
    <scope>NUCLEOTIDE SEQUENCE</scope>
    <source>
        <strain evidence="2">NIES-3780</strain>
    </source>
</reference>
<sequence>GSSGGPVPCTPPDSRVPGAAVGAPQVSRSGHFPLTRRAGPDGGSAGLPPCSAAPAGVLSKAALPNWPFDAGFTRGGGSRIAGRSSPANMLVSSGGGGGGDLAPSIGSVGDGRGCGDGGGCGGADAAGYELTGSDGQLLMHAQRSSQALPPFPPPPSSETVLTLLAETLPALAFTNARRKGTPKPPSPQPQAHNPASKQEEGHTAAAAEVVATDGDTSTHRSPGARSSANCHSP</sequence>
<comment type="caution">
    <text evidence="2">The sequence shown here is derived from an EMBL/GenBank/DDBJ whole genome shotgun (WGS) entry which is preliminary data.</text>
</comment>
<evidence type="ECO:0000313" key="3">
    <source>
        <dbReference type="Proteomes" id="UP000747399"/>
    </source>
</evidence>
<proteinExistence type="predicted"/>
<dbReference type="EMBL" id="BNCO01000028">
    <property type="protein sequence ID" value="GIL57540.1"/>
    <property type="molecule type" value="Genomic_DNA"/>
</dbReference>
<dbReference type="Proteomes" id="UP000747399">
    <property type="component" value="Unassembled WGS sequence"/>
</dbReference>
<feature type="compositionally biased region" description="Polar residues" evidence="1">
    <location>
        <begin position="224"/>
        <end position="233"/>
    </location>
</feature>
<feature type="non-terminal residue" evidence="2">
    <location>
        <position position="1"/>
    </location>
</feature>
<feature type="non-terminal residue" evidence="2">
    <location>
        <position position="233"/>
    </location>
</feature>
<accession>A0A8J4BAV6</accession>
<organism evidence="2 3">
    <name type="scientific">Volvox africanus</name>
    <dbReference type="NCBI Taxonomy" id="51714"/>
    <lineage>
        <taxon>Eukaryota</taxon>
        <taxon>Viridiplantae</taxon>
        <taxon>Chlorophyta</taxon>
        <taxon>core chlorophytes</taxon>
        <taxon>Chlorophyceae</taxon>
        <taxon>CS clade</taxon>
        <taxon>Chlamydomonadales</taxon>
        <taxon>Volvocaceae</taxon>
        <taxon>Volvox</taxon>
    </lineage>
</organism>
<feature type="region of interest" description="Disordered" evidence="1">
    <location>
        <begin position="172"/>
        <end position="233"/>
    </location>
</feature>
<keyword evidence="3" id="KW-1185">Reference proteome</keyword>
<gene>
    <name evidence="2" type="ORF">Vafri_12752</name>
</gene>
<protein>
    <submittedName>
        <fullName evidence="2">Uncharacterized protein</fullName>
    </submittedName>
</protein>
<dbReference type="AlphaFoldDB" id="A0A8J4BAV6"/>
<evidence type="ECO:0000256" key="1">
    <source>
        <dbReference type="SAM" id="MobiDB-lite"/>
    </source>
</evidence>